<protein>
    <submittedName>
        <fullName evidence="2">Universal stress protein</fullName>
    </submittedName>
</protein>
<accession>A0AAP2Z5U1</accession>
<proteinExistence type="predicted"/>
<reference evidence="2 3" key="1">
    <citation type="submission" date="2022-09" db="EMBL/GenBank/DDBJ databases">
        <title>Enrichment on poylsaccharides allowed isolation of novel metabolic and taxonomic groups of Haloarchaea.</title>
        <authorList>
            <person name="Sorokin D.Y."/>
            <person name="Elcheninov A.G."/>
            <person name="Khizhniak T.V."/>
            <person name="Kolganova T.V."/>
            <person name="Kublanov I.V."/>
        </authorList>
    </citation>
    <scope>NUCLEOTIDE SEQUENCE [LARGE SCALE GENOMIC DNA]</scope>
    <source>
        <strain evidence="2 3">AArc-curdl1</strain>
    </source>
</reference>
<dbReference type="RefSeq" id="WP_342806761.1">
    <property type="nucleotide sequence ID" value="NZ_JAOPJZ010000002.1"/>
</dbReference>
<organism evidence="2 3">
    <name type="scientific">Natronosalvus hydrolyticus</name>
    <dbReference type="NCBI Taxonomy" id="2979988"/>
    <lineage>
        <taxon>Archaea</taxon>
        <taxon>Methanobacteriati</taxon>
        <taxon>Methanobacteriota</taxon>
        <taxon>Stenosarchaea group</taxon>
        <taxon>Halobacteria</taxon>
        <taxon>Halobacteriales</taxon>
        <taxon>Natrialbaceae</taxon>
        <taxon>Natronosalvus</taxon>
    </lineage>
</organism>
<keyword evidence="3" id="KW-1185">Reference proteome</keyword>
<evidence type="ECO:0000313" key="2">
    <source>
        <dbReference type="EMBL" id="MCU4751216.1"/>
    </source>
</evidence>
<dbReference type="InterPro" id="IPR014729">
    <property type="entry name" value="Rossmann-like_a/b/a_fold"/>
</dbReference>
<dbReference type="SUPFAM" id="SSF52402">
    <property type="entry name" value="Adenine nucleotide alpha hydrolases-like"/>
    <property type="match status" value="1"/>
</dbReference>
<comment type="caution">
    <text evidence="2">The sequence shown here is derived from an EMBL/GenBank/DDBJ whole genome shotgun (WGS) entry which is preliminary data.</text>
</comment>
<dbReference type="Gene3D" id="3.40.50.620">
    <property type="entry name" value="HUPs"/>
    <property type="match status" value="1"/>
</dbReference>
<gene>
    <name evidence="2" type="ORF">OB919_04340</name>
</gene>
<evidence type="ECO:0000259" key="1">
    <source>
        <dbReference type="Pfam" id="PF00582"/>
    </source>
</evidence>
<dbReference type="Proteomes" id="UP001321047">
    <property type="component" value="Unassembled WGS sequence"/>
</dbReference>
<name>A0AAP2Z5U1_9EURY</name>
<evidence type="ECO:0000313" key="3">
    <source>
        <dbReference type="Proteomes" id="UP001321047"/>
    </source>
</evidence>
<dbReference type="AlphaFoldDB" id="A0AAP2Z5U1"/>
<dbReference type="InterPro" id="IPR006016">
    <property type="entry name" value="UspA"/>
</dbReference>
<feature type="domain" description="UspA" evidence="1">
    <location>
        <begin position="2"/>
        <end position="147"/>
    </location>
</feature>
<sequence>MERALIVVDDGDSEIALLREAGELAAGVDAELILLALLSTEDVESDLETLEAIADIEHTEYSEDTVRKSAARAADSLAEDVFDDLEVSHTSVVTVSDDDRSEAILETATEYDCDHVFISGRKRSPTGKVVFGDTTQDVLLNFDGRVTVELT</sequence>
<dbReference type="Pfam" id="PF00582">
    <property type="entry name" value="Usp"/>
    <property type="match status" value="1"/>
</dbReference>
<dbReference type="CDD" id="cd00293">
    <property type="entry name" value="USP-like"/>
    <property type="match status" value="1"/>
</dbReference>
<dbReference type="EMBL" id="JAOPJZ010000002">
    <property type="protein sequence ID" value="MCU4751216.1"/>
    <property type="molecule type" value="Genomic_DNA"/>
</dbReference>